<dbReference type="EMBL" id="JAOPJF010000079">
    <property type="protein sequence ID" value="KAK1140615.1"/>
    <property type="molecule type" value="Genomic_DNA"/>
</dbReference>
<dbReference type="Proteomes" id="UP001177260">
    <property type="component" value="Unassembled WGS sequence"/>
</dbReference>
<evidence type="ECO:0000313" key="1">
    <source>
        <dbReference type="EMBL" id="KAK1140615.1"/>
    </source>
</evidence>
<reference evidence="1 2" key="1">
    <citation type="journal article" date="2023" name="ACS Omega">
        <title>Identification of the Neoaspergillic Acid Biosynthesis Gene Cluster by Establishing an In Vitro CRISPR-Ribonucleoprotein Genetic System in Aspergillus melleus.</title>
        <authorList>
            <person name="Yuan B."/>
            <person name="Grau M.F."/>
            <person name="Murata R.M."/>
            <person name="Torok T."/>
            <person name="Venkateswaran K."/>
            <person name="Stajich J.E."/>
            <person name="Wang C.C.C."/>
        </authorList>
    </citation>
    <scope>NUCLEOTIDE SEQUENCE [LARGE SCALE GENOMIC DNA]</scope>
    <source>
        <strain evidence="1 2">IMV 1140</strain>
    </source>
</reference>
<organism evidence="1 2">
    <name type="scientific">Aspergillus melleus</name>
    <dbReference type="NCBI Taxonomy" id="138277"/>
    <lineage>
        <taxon>Eukaryota</taxon>
        <taxon>Fungi</taxon>
        <taxon>Dikarya</taxon>
        <taxon>Ascomycota</taxon>
        <taxon>Pezizomycotina</taxon>
        <taxon>Eurotiomycetes</taxon>
        <taxon>Eurotiomycetidae</taxon>
        <taxon>Eurotiales</taxon>
        <taxon>Aspergillaceae</taxon>
        <taxon>Aspergillus</taxon>
        <taxon>Aspergillus subgen. Circumdati</taxon>
    </lineage>
</organism>
<keyword evidence="2" id="KW-1185">Reference proteome</keyword>
<accession>A0ACC3ASC7</accession>
<evidence type="ECO:0000313" key="2">
    <source>
        <dbReference type="Proteomes" id="UP001177260"/>
    </source>
</evidence>
<gene>
    <name evidence="1" type="primary">MEC1_3</name>
    <name evidence="1" type="ORF">N8T08_010040</name>
</gene>
<sequence length="165" mass="19260">MLTPTLPASHDSEYLKGFRAFPRDPTTIETVLSDAQVLNSLQKPRKISIRGSDGKIYNILCKPKDDLRKDQRLMEFNNMINRFLKRDVESSKRRMYIKTYAVTPLNEECGLIEWVDNLRTLRDLVIKLLRERGIAPNYNEIRHYLNEACSESTKLPLFKSEILSK</sequence>
<comment type="caution">
    <text evidence="1">The sequence shown here is derived from an EMBL/GenBank/DDBJ whole genome shotgun (WGS) entry which is preliminary data.</text>
</comment>
<keyword evidence="1" id="KW-0418">Kinase</keyword>
<dbReference type="EC" id="2.7.11.1" evidence="1"/>
<proteinExistence type="predicted"/>
<keyword evidence="1" id="KW-0808">Transferase</keyword>
<protein>
    <submittedName>
        <fullName evidence="1">Serine/threonine-protein kinase M1</fullName>
        <ecNumber evidence="1">2.7.11.1</ecNumber>
    </submittedName>
</protein>
<name>A0ACC3ASC7_9EURO</name>